<accession>A0ABY4BEI7</accession>
<geneLocation type="plasmid" evidence="1 2">
    <name>unnamed3</name>
</geneLocation>
<evidence type="ECO:0000313" key="1">
    <source>
        <dbReference type="EMBL" id="UOE36692.1"/>
    </source>
</evidence>
<keyword evidence="1" id="KW-0614">Plasmid</keyword>
<dbReference type="Proteomes" id="UP000831390">
    <property type="component" value="Plasmid unnamed3"/>
</dbReference>
<reference evidence="1 2" key="1">
    <citation type="submission" date="2022-03" db="EMBL/GenBank/DDBJ databases">
        <title>Hymenobactersp. isolated from the air.</title>
        <authorList>
            <person name="Won M."/>
            <person name="Kwon S.-W."/>
        </authorList>
    </citation>
    <scope>NUCLEOTIDE SEQUENCE [LARGE SCALE GENOMIC DNA]</scope>
    <source>
        <strain evidence="1 2">KACC 22596</strain>
        <plasmid evidence="1 2">unnamed3</plasmid>
    </source>
</reference>
<name>A0ABY4BEI7_9BACT</name>
<protein>
    <recommendedName>
        <fullName evidence="3">XRE family transcriptional regulator</fullName>
    </recommendedName>
</protein>
<gene>
    <name evidence="1" type="ORF">MTP16_24705</name>
</gene>
<dbReference type="EMBL" id="CP094537">
    <property type="protein sequence ID" value="UOE36692.1"/>
    <property type="molecule type" value="Genomic_DNA"/>
</dbReference>
<keyword evidence="2" id="KW-1185">Reference proteome</keyword>
<evidence type="ECO:0008006" key="3">
    <source>
        <dbReference type="Google" id="ProtNLM"/>
    </source>
</evidence>
<dbReference type="RefSeq" id="WP_243520808.1">
    <property type="nucleotide sequence ID" value="NZ_CP094537.1"/>
</dbReference>
<organism evidence="1 2">
    <name type="scientific">Hymenobacter monticola</name>
    <dbReference type="NCBI Taxonomy" id="1705399"/>
    <lineage>
        <taxon>Bacteria</taxon>
        <taxon>Pseudomonadati</taxon>
        <taxon>Bacteroidota</taxon>
        <taxon>Cytophagia</taxon>
        <taxon>Cytophagales</taxon>
        <taxon>Hymenobacteraceae</taxon>
        <taxon>Hymenobacter</taxon>
    </lineage>
</organism>
<proteinExistence type="predicted"/>
<sequence length="96" mass="10635">MPLLQPTSPGPVACHTLAELIHALGPRTEVAQELGVVYRTLTLRMQKPETATLDELQRLAVLAKLDLEQVFQLAVYQMQNPSEIPASQPGRPSRQH</sequence>
<evidence type="ECO:0000313" key="2">
    <source>
        <dbReference type="Proteomes" id="UP000831390"/>
    </source>
</evidence>